<feature type="binding site" evidence="5">
    <location>
        <position position="189"/>
    </location>
    <ligand>
        <name>ATP</name>
        <dbReference type="ChEBI" id="CHEBI:30616"/>
    </ligand>
</feature>
<dbReference type="PANTHER" id="PTHR11609:SF5">
    <property type="entry name" value="PHOSPHORIBOSYLAMINOIMIDAZOLE CARBOXYLASE"/>
    <property type="match status" value="1"/>
</dbReference>
<accession>A0A6J4NDK3</accession>
<comment type="similarity">
    <text evidence="5 6">Belongs to the PurK/PurT family.</text>
</comment>
<evidence type="ECO:0000259" key="7">
    <source>
        <dbReference type="PROSITE" id="PS50975"/>
    </source>
</evidence>
<evidence type="ECO:0000256" key="5">
    <source>
        <dbReference type="HAMAP-Rule" id="MF_01928"/>
    </source>
</evidence>
<dbReference type="GO" id="GO:0034028">
    <property type="term" value="F:5-(carboxyamino)imidazole ribonucleotide synthase activity"/>
    <property type="evidence" value="ECO:0007669"/>
    <property type="project" value="UniProtKB-UniRule"/>
</dbReference>
<reference evidence="8" key="1">
    <citation type="submission" date="2020-02" db="EMBL/GenBank/DDBJ databases">
        <authorList>
            <person name="Meier V. D."/>
        </authorList>
    </citation>
    <scope>NUCLEOTIDE SEQUENCE</scope>
    <source>
        <strain evidence="8">AVDCRST_MAG74</strain>
    </source>
</reference>
<dbReference type="PROSITE" id="PS50975">
    <property type="entry name" value="ATP_GRASP"/>
    <property type="match status" value="1"/>
</dbReference>
<dbReference type="InterPro" id="IPR005875">
    <property type="entry name" value="PurK"/>
</dbReference>
<evidence type="ECO:0000256" key="3">
    <source>
        <dbReference type="ARBA" id="ARBA00022755"/>
    </source>
</evidence>
<dbReference type="GO" id="GO:0005524">
    <property type="term" value="F:ATP binding"/>
    <property type="evidence" value="ECO:0007669"/>
    <property type="project" value="UniProtKB-UniRule"/>
</dbReference>
<dbReference type="InterPro" id="IPR016185">
    <property type="entry name" value="PreATP-grasp_dom_sf"/>
</dbReference>
<evidence type="ECO:0000256" key="6">
    <source>
        <dbReference type="RuleBase" id="RU361200"/>
    </source>
</evidence>
<keyword evidence="4 5" id="KW-0067">ATP-binding</keyword>
<feature type="domain" description="ATP-grasp" evidence="7">
    <location>
        <begin position="110"/>
        <end position="296"/>
    </location>
</feature>
<dbReference type="Pfam" id="PF17769">
    <property type="entry name" value="PurK_C"/>
    <property type="match status" value="1"/>
</dbReference>
<dbReference type="InterPro" id="IPR003135">
    <property type="entry name" value="ATP-grasp_carboxylate-amine"/>
</dbReference>
<dbReference type="AlphaFoldDB" id="A0A6J4NDK3"/>
<dbReference type="SUPFAM" id="SSF52440">
    <property type="entry name" value="PreATP-grasp domain"/>
    <property type="match status" value="1"/>
</dbReference>
<dbReference type="GO" id="GO:0046872">
    <property type="term" value="F:metal ion binding"/>
    <property type="evidence" value="ECO:0007669"/>
    <property type="project" value="InterPro"/>
</dbReference>
<comment type="pathway">
    <text evidence="5 6">Purine metabolism; IMP biosynthesis via de novo pathway; 5-amino-1-(5-phospho-D-ribosyl)imidazole-4-carboxylate from 5-amino-1-(5-phospho-D-ribosyl)imidazole (N5-CAIR route): step 1/2.</text>
</comment>
<dbReference type="InterPro" id="IPR054350">
    <property type="entry name" value="PurT/PurK_preATP-grasp"/>
</dbReference>
<protein>
    <recommendedName>
        <fullName evidence="5 6">N5-carboxyaminoimidazole ribonucleotide synthase</fullName>
        <shortName evidence="5 6">N5-CAIR synthase</shortName>
        <ecNumber evidence="5 6">6.3.4.18</ecNumber>
    </recommendedName>
    <alternativeName>
        <fullName evidence="5 6">5-(carboxyamino)imidazole ribonucleotide synthetase</fullName>
    </alternativeName>
</protein>
<feature type="binding site" evidence="5">
    <location>
        <position position="212"/>
    </location>
    <ligand>
        <name>ATP</name>
        <dbReference type="ChEBI" id="CHEBI:30616"/>
    </ligand>
</feature>
<gene>
    <name evidence="5 6" type="primary">purK</name>
    <name evidence="8" type="ORF">AVDCRST_MAG74-656</name>
</gene>
<dbReference type="PANTHER" id="PTHR11609">
    <property type="entry name" value="PURINE BIOSYNTHESIS PROTEIN 6/7, PUR6/7"/>
    <property type="match status" value="1"/>
</dbReference>
<sequence>MNAILPSSTVGVFGSGQLGRMLAIEARRMGYRVMTFSPESGTPTGQIADAEICAAYEDLDAVKKFARAVDVVTFEFENVPSICAETAAQFAPVHPRGEVLHIAQNRLREKTFLRSNGFPVAEFRHIKTLEDLQNAVREIGVPAILKTAGFGYDGKGQTKINAVEDCAESFRQIKNQEAVLEAFVDYEKEVSVVAARGAAGDFAHFGAIENAHANHILDVSFAPAFVSGKTQKEAVKIARGILETLDVVGVMTVEFFLTKDGKLIVNELAPRPHNSGHLTIDACLSNQFEQQLRAVCGLPLASTALFRPAAMANLLGDLWENGEPKWARALENKNVKLHLYGKHEARCGRKMGHLTATAETTREAVEAVIKARENLTADRHT</sequence>
<dbReference type="SUPFAM" id="SSF56059">
    <property type="entry name" value="Glutathione synthetase ATP-binding domain-like"/>
    <property type="match status" value="1"/>
</dbReference>
<dbReference type="Gene3D" id="3.30.470.20">
    <property type="entry name" value="ATP-grasp fold, B domain"/>
    <property type="match status" value="1"/>
</dbReference>
<dbReference type="EMBL" id="CADCUR010000049">
    <property type="protein sequence ID" value="CAA9385460.1"/>
    <property type="molecule type" value="Genomic_DNA"/>
</dbReference>
<keyword evidence="1 5" id="KW-0436">Ligase</keyword>
<dbReference type="GO" id="GO:0005829">
    <property type="term" value="C:cytosol"/>
    <property type="evidence" value="ECO:0007669"/>
    <property type="project" value="TreeGrafter"/>
</dbReference>
<comment type="function">
    <text evidence="6">Catalyzes the ATP-dependent conversion of 5-aminoimidazole ribonucleotide (AIR) and HCO(3)- to N5-carboxyaminoimidazole ribonucleotide (N5-CAIR).</text>
</comment>
<feature type="binding site" evidence="5">
    <location>
        <position position="106"/>
    </location>
    <ligand>
        <name>ATP</name>
        <dbReference type="ChEBI" id="CHEBI:30616"/>
    </ligand>
</feature>
<dbReference type="GO" id="GO:0006189">
    <property type="term" value="P:'de novo' IMP biosynthetic process"/>
    <property type="evidence" value="ECO:0007669"/>
    <property type="project" value="UniProtKB-UniRule"/>
</dbReference>
<dbReference type="NCBIfam" id="TIGR01161">
    <property type="entry name" value="purK"/>
    <property type="match status" value="1"/>
</dbReference>
<dbReference type="InterPro" id="IPR029752">
    <property type="entry name" value="D-isomer_DH_CS1"/>
</dbReference>
<dbReference type="NCBIfam" id="NF004679">
    <property type="entry name" value="PRK06019.1-5"/>
    <property type="match status" value="1"/>
</dbReference>
<name>A0A6J4NDK3_9BACT</name>
<comment type="subunit">
    <text evidence="5 6">Homodimer.</text>
</comment>
<dbReference type="GO" id="GO:0004638">
    <property type="term" value="F:phosphoribosylaminoimidazole carboxylase activity"/>
    <property type="evidence" value="ECO:0007669"/>
    <property type="project" value="InterPro"/>
</dbReference>
<keyword evidence="2 5" id="KW-0547">Nucleotide-binding</keyword>
<feature type="binding site" evidence="5">
    <location>
        <begin position="266"/>
        <end position="267"/>
    </location>
    <ligand>
        <name>ATP</name>
        <dbReference type="ChEBI" id="CHEBI:30616"/>
    </ligand>
</feature>
<dbReference type="Pfam" id="PF02222">
    <property type="entry name" value="ATP-grasp"/>
    <property type="match status" value="1"/>
</dbReference>
<dbReference type="InterPro" id="IPR011761">
    <property type="entry name" value="ATP-grasp"/>
</dbReference>
<evidence type="ECO:0000256" key="4">
    <source>
        <dbReference type="ARBA" id="ARBA00022840"/>
    </source>
</evidence>
<dbReference type="Gene3D" id="3.40.50.20">
    <property type="match status" value="1"/>
</dbReference>
<dbReference type="InterPro" id="IPR040686">
    <property type="entry name" value="PurK_C"/>
</dbReference>
<evidence type="ECO:0000256" key="2">
    <source>
        <dbReference type="ARBA" id="ARBA00022741"/>
    </source>
</evidence>
<dbReference type="NCBIfam" id="NF004676">
    <property type="entry name" value="PRK06019.1-2"/>
    <property type="match status" value="1"/>
</dbReference>
<evidence type="ECO:0000313" key="8">
    <source>
        <dbReference type="EMBL" id="CAA9385460.1"/>
    </source>
</evidence>
<dbReference type="SUPFAM" id="SSF51246">
    <property type="entry name" value="Rudiment single hybrid motif"/>
    <property type="match status" value="1"/>
</dbReference>
<keyword evidence="3 5" id="KW-0658">Purine biosynthesis</keyword>
<dbReference type="HAMAP" id="MF_01928">
    <property type="entry name" value="PurK"/>
    <property type="match status" value="1"/>
</dbReference>
<dbReference type="Gene3D" id="3.30.1490.20">
    <property type="entry name" value="ATP-grasp fold, A domain"/>
    <property type="match status" value="1"/>
</dbReference>
<dbReference type="EC" id="6.3.4.18" evidence="5 6"/>
<dbReference type="FunFam" id="3.30.1490.20:FF:000015">
    <property type="entry name" value="N5-carboxyaminoimidazole ribonucleotide synthase"/>
    <property type="match status" value="1"/>
</dbReference>
<dbReference type="NCBIfam" id="NF004675">
    <property type="entry name" value="PRK06019.1-1"/>
    <property type="match status" value="1"/>
</dbReference>
<feature type="binding site" evidence="5">
    <location>
        <begin position="151"/>
        <end position="157"/>
    </location>
    <ligand>
        <name>ATP</name>
        <dbReference type="ChEBI" id="CHEBI:30616"/>
    </ligand>
</feature>
<dbReference type="NCBIfam" id="NF004677">
    <property type="entry name" value="PRK06019.1-3"/>
    <property type="match status" value="1"/>
</dbReference>
<feature type="binding site" evidence="5">
    <location>
        <position position="146"/>
    </location>
    <ligand>
        <name>ATP</name>
        <dbReference type="ChEBI" id="CHEBI:30616"/>
    </ligand>
</feature>
<comment type="function">
    <text evidence="5">Catalyzes the ATP-dependent conversion of 5-aminoimidazole ribonucleotide (AIR) and HCO(3)(-) to N5-carboxyaminoimidazole ribonucleotide (N5-CAIR).</text>
</comment>
<dbReference type="UniPathway" id="UPA00074">
    <property type="reaction ID" value="UER00942"/>
</dbReference>
<organism evidence="8">
    <name type="scientific">uncultured Pyrinomonadaceae bacterium</name>
    <dbReference type="NCBI Taxonomy" id="2283094"/>
    <lineage>
        <taxon>Bacteria</taxon>
        <taxon>Pseudomonadati</taxon>
        <taxon>Acidobacteriota</taxon>
        <taxon>Blastocatellia</taxon>
        <taxon>Blastocatellales</taxon>
        <taxon>Pyrinomonadaceae</taxon>
        <taxon>environmental samples</taxon>
    </lineage>
</organism>
<dbReference type="PROSITE" id="PS00065">
    <property type="entry name" value="D_2_HYDROXYACID_DH_1"/>
    <property type="match status" value="1"/>
</dbReference>
<feature type="binding site" evidence="5">
    <location>
        <begin position="181"/>
        <end position="184"/>
    </location>
    <ligand>
        <name>ATP</name>
        <dbReference type="ChEBI" id="CHEBI:30616"/>
    </ligand>
</feature>
<evidence type="ECO:0000256" key="1">
    <source>
        <dbReference type="ARBA" id="ARBA00022598"/>
    </source>
</evidence>
<dbReference type="InterPro" id="IPR011054">
    <property type="entry name" value="Rudment_hybrid_motif"/>
</dbReference>
<comment type="catalytic activity">
    <reaction evidence="5 6">
        <text>5-amino-1-(5-phospho-beta-D-ribosyl)imidazole + hydrogencarbonate + ATP = 5-carboxyamino-1-(5-phospho-D-ribosyl)imidazole + ADP + phosphate + 2 H(+)</text>
        <dbReference type="Rhea" id="RHEA:19317"/>
        <dbReference type="ChEBI" id="CHEBI:15378"/>
        <dbReference type="ChEBI" id="CHEBI:17544"/>
        <dbReference type="ChEBI" id="CHEBI:30616"/>
        <dbReference type="ChEBI" id="CHEBI:43474"/>
        <dbReference type="ChEBI" id="CHEBI:58730"/>
        <dbReference type="ChEBI" id="CHEBI:137981"/>
        <dbReference type="ChEBI" id="CHEBI:456216"/>
        <dbReference type="EC" id="6.3.4.18"/>
    </reaction>
</comment>
<proteinExistence type="inferred from homology"/>
<dbReference type="InterPro" id="IPR013815">
    <property type="entry name" value="ATP_grasp_subdomain_1"/>
</dbReference>
<dbReference type="Pfam" id="PF22660">
    <property type="entry name" value="RS_preATP-grasp-like"/>
    <property type="match status" value="1"/>
</dbReference>